<dbReference type="AlphaFoldDB" id="A0A103YCA4"/>
<comment type="caution">
    <text evidence="1">The sequence shown here is derived from an EMBL/GenBank/DDBJ whole genome shotgun (WGS) entry which is preliminary data.</text>
</comment>
<dbReference type="Gramene" id="KVI06426">
    <property type="protein sequence ID" value="KVI06426"/>
    <property type="gene ID" value="Ccrd_015249"/>
</dbReference>
<protein>
    <submittedName>
        <fullName evidence="1">Uncharacterized protein</fullName>
    </submittedName>
</protein>
<organism evidence="1 2">
    <name type="scientific">Cynara cardunculus var. scolymus</name>
    <name type="common">Globe artichoke</name>
    <name type="synonym">Cynara scolymus</name>
    <dbReference type="NCBI Taxonomy" id="59895"/>
    <lineage>
        <taxon>Eukaryota</taxon>
        <taxon>Viridiplantae</taxon>
        <taxon>Streptophyta</taxon>
        <taxon>Embryophyta</taxon>
        <taxon>Tracheophyta</taxon>
        <taxon>Spermatophyta</taxon>
        <taxon>Magnoliopsida</taxon>
        <taxon>eudicotyledons</taxon>
        <taxon>Gunneridae</taxon>
        <taxon>Pentapetalae</taxon>
        <taxon>asterids</taxon>
        <taxon>campanulids</taxon>
        <taxon>Asterales</taxon>
        <taxon>Asteraceae</taxon>
        <taxon>Carduoideae</taxon>
        <taxon>Cardueae</taxon>
        <taxon>Carduinae</taxon>
        <taxon>Cynara</taxon>
    </lineage>
</organism>
<name>A0A103YCA4_CYNCS</name>
<reference evidence="1 2" key="1">
    <citation type="journal article" date="2016" name="Sci. Rep.">
        <title>The genome sequence of the outbreeding globe artichoke constructed de novo incorporating a phase-aware low-pass sequencing strategy of F1 progeny.</title>
        <authorList>
            <person name="Scaglione D."/>
            <person name="Reyes-Chin-Wo S."/>
            <person name="Acquadro A."/>
            <person name="Froenicke L."/>
            <person name="Portis E."/>
            <person name="Beitel C."/>
            <person name="Tirone M."/>
            <person name="Mauro R."/>
            <person name="Lo Monaco A."/>
            <person name="Mauromicale G."/>
            <person name="Faccioli P."/>
            <person name="Cattivelli L."/>
            <person name="Rieseberg L."/>
            <person name="Michelmore R."/>
            <person name="Lanteri S."/>
        </authorList>
    </citation>
    <scope>NUCLEOTIDE SEQUENCE [LARGE SCALE GENOMIC DNA]</scope>
    <source>
        <tissue evidence="1">Leaf</tissue>
    </source>
</reference>
<dbReference type="EMBL" id="LEKV01001830">
    <property type="protein sequence ID" value="KVI06426.1"/>
    <property type="molecule type" value="Genomic_DNA"/>
</dbReference>
<keyword evidence="2" id="KW-1185">Reference proteome</keyword>
<dbReference type="Proteomes" id="UP000243975">
    <property type="component" value="Unassembled WGS sequence"/>
</dbReference>
<gene>
    <name evidence="1" type="ORF">Ccrd_015249</name>
</gene>
<accession>A0A103YCA4</accession>
<proteinExistence type="predicted"/>
<evidence type="ECO:0000313" key="2">
    <source>
        <dbReference type="Proteomes" id="UP000243975"/>
    </source>
</evidence>
<sequence length="69" mass="7684">MCGFLLKVHKNFFSNDVPIARIRGLDSGISPVQALNLFQVKELRFTEKIYRRSCGLMNDSVGGIPGNLT</sequence>
<evidence type="ECO:0000313" key="1">
    <source>
        <dbReference type="EMBL" id="KVI06426.1"/>
    </source>
</evidence>